<evidence type="ECO:0000256" key="1">
    <source>
        <dbReference type="ARBA" id="ARBA00004651"/>
    </source>
</evidence>
<accession>A0A7W8K2U6</accession>
<dbReference type="CDD" id="cd13127">
    <property type="entry name" value="MATE_tuaB_like"/>
    <property type="match status" value="1"/>
</dbReference>
<evidence type="ECO:0000256" key="4">
    <source>
        <dbReference type="ARBA" id="ARBA00022692"/>
    </source>
</evidence>
<sequence length="496" mass="52493">MTNLKSRTVTAVKWSYLSMAIGTVLGLVFTAILSRLLTPSEFGVVAIALVLQRFGQFIGDLGVGQALVQKPELSDEDVQAAFTSSMGLGLLATVAAWLLAPLAGRYFNMPDLVAVFRGYAAAYLLTAMVIISQSLLRRQLKFRPLVIGELVSLVVGHGLFGLGAAALGFGAFSLAISQIAQALIQMLILYAYTRHSLRLTLRPDSYRTLYAFATRVSLINFLEFISSNLDSLILARLYPSAALGLYSRSYKAVGTPAMSFAKSLTRVLAPSFSAVQSEPERLRRAHHSALLALLIVTSCVAGGIFVAAPEVVAVLMGSQFVGAVILVKIFAVAVPFMTSSNLAGVMAEATANLSVKLRIQAMYTVGLALAFWTVFSLGGSVAAIAGVLLGGTILRNLGLELLTRSIVGSGREILQSYGVGLLSGLGTAAAFYVVVVPLRSLGTPLPALFLTELLVGAVALMVAIHLGPPNELKSMALRAVPALSSRFRRVTGQRGQ</sequence>
<feature type="transmembrane region" description="Helical" evidence="7">
    <location>
        <begin position="414"/>
        <end position="435"/>
    </location>
</feature>
<dbReference type="RefSeq" id="WP_184138133.1">
    <property type="nucleotide sequence ID" value="NZ_JACHFL010000033.1"/>
</dbReference>
<evidence type="ECO:0000313" key="9">
    <source>
        <dbReference type="Proteomes" id="UP000552709"/>
    </source>
</evidence>
<keyword evidence="3" id="KW-1003">Cell membrane</keyword>
<keyword evidence="4 7" id="KW-0812">Transmembrane</keyword>
<organism evidence="8 9">
    <name type="scientific">Deinococcus humi</name>
    <dbReference type="NCBI Taxonomy" id="662880"/>
    <lineage>
        <taxon>Bacteria</taxon>
        <taxon>Thermotogati</taxon>
        <taxon>Deinococcota</taxon>
        <taxon>Deinococci</taxon>
        <taxon>Deinococcales</taxon>
        <taxon>Deinococcaceae</taxon>
        <taxon>Deinococcus</taxon>
    </lineage>
</organism>
<keyword evidence="5 7" id="KW-1133">Transmembrane helix</keyword>
<dbReference type="Proteomes" id="UP000552709">
    <property type="component" value="Unassembled WGS sequence"/>
</dbReference>
<reference evidence="8 9" key="1">
    <citation type="submission" date="2020-08" db="EMBL/GenBank/DDBJ databases">
        <title>Genomic Encyclopedia of Type Strains, Phase IV (KMG-IV): sequencing the most valuable type-strain genomes for metagenomic binning, comparative biology and taxonomic classification.</title>
        <authorList>
            <person name="Goeker M."/>
        </authorList>
    </citation>
    <scope>NUCLEOTIDE SEQUENCE [LARGE SCALE GENOMIC DNA]</scope>
    <source>
        <strain evidence="8 9">DSM 27939</strain>
    </source>
</reference>
<dbReference type="PANTHER" id="PTHR30250">
    <property type="entry name" value="PST FAMILY PREDICTED COLANIC ACID TRANSPORTER"/>
    <property type="match status" value="1"/>
</dbReference>
<comment type="subcellular location">
    <subcellularLocation>
        <location evidence="1">Cell membrane</location>
        <topology evidence="1">Multi-pass membrane protein</topology>
    </subcellularLocation>
</comment>
<proteinExistence type="inferred from homology"/>
<feature type="transmembrane region" description="Helical" evidence="7">
    <location>
        <begin position="289"/>
        <end position="308"/>
    </location>
</feature>
<feature type="transmembrane region" description="Helical" evidence="7">
    <location>
        <begin position="112"/>
        <end position="132"/>
    </location>
</feature>
<comment type="similarity">
    <text evidence="2">Belongs to the polysaccharide synthase family.</text>
</comment>
<dbReference type="Pfam" id="PF13440">
    <property type="entry name" value="Polysacc_synt_3"/>
    <property type="match status" value="1"/>
</dbReference>
<evidence type="ECO:0000256" key="3">
    <source>
        <dbReference type="ARBA" id="ARBA00022475"/>
    </source>
</evidence>
<evidence type="ECO:0000313" key="8">
    <source>
        <dbReference type="EMBL" id="MBB5366264.1"/>
    </source>
</evidence>
<protein>
    <submittedName>
        <fullName evidence="8">O-antigen/teichoic acid export membrane protein</fullName>
    </submittedName>
</protein>
<dbReference type="AlphaFoldDB" id="A0A7W8K2U6"/>
<evidence type="ECO:0000256" key="6">
    <source>
        <dbReference type="ARBA" id="ARBA00023136"/>
    </source>
</evidence>
<dbReference type="PANTHER" id="PTHR30250:SF10">
    <property type="entry name" value="LIPOPOLYSACCHARIDE BIOSYNTHESIS PROTEIN WZXC"/>
    <property type="match status" value="1"/>
</dbReference>
<dbReference type="EMBL" id="JACHFL010000033">
    <property type="protein sequence ID" value="MBB5366264.1"/>
    <property type="molecule type" value="Genomic_DNA"/>
</dbReference>
<dbReference type="GO" id="GO:0005886">
    <property type="term" value="C:plasma membrane"/>
    <property type="evidence" value="ECO:0007669"/>
    <property type="project" value="UniProtKB-SubCell"/>
</dbReference>
<evidence type="ECO:0000256" key="2">
    <source>
        <dbReference type="ARBA" id="ARBA00007430"/>
    </source>
</evidence>
<keyword evidence="6 7" id="KW-0472">Membrane</keyword>
<feature type="transmembrane region" description="Helical" evidence="7">
    <location>
        <begin position="14"/>
        <end position="36"/>
    </location>
</feature>
<feature type="transmembrane region" description="Helical" evidence="7">
    <location>
        <begin position="80"/>
        <end position="100"/>
    </location>
</feature>
<feature type="transmembrane region" description="Helical" evidence="7">
    <location>
        <begin position="320"/>
        <end position="344"/>
    </location>
</feature>
<comment type="caution">
    <text evidence="8">The sequence shown here is derived from an EMBL/GenBank/DDBJ whole genome shotgun (WGS) entry which is preliminary data.</text>
</comment>
<gene>
    <name evidence="8" type="ORF">HNQ08_005393</name>
</gene>
<evidence type="ECO:0000256" key="7">
    <source>
        <dbReference type="SAM" id="Phobius"/>
    </source>
</evidence>
<dbReference type="InterPro" id="IPR050833">
    <property type="entry name" value="Poly_Biosynth_Transport"/>
</dbReference>
<evidence type="ECO:0000256" key="5">
    <source>
        <dbReference type="ARBA" id="ARBA00022989"/>
    </source>
</evidence>
<keyword evidence="9" id="KW-1185">Reference proteome</keyword>
<feature type="transmembrane region" description="Helical" evidence="7">
    <location>
        <begin position="447"/>
        <end position="467"/>
    </location>
</feature>
<feature type="transmembrane region" description="Helical" evidence="7">
    <location>
        <begin position="365"/>
        <end position="394"/>
    </location>
</feature>
<name>A0A7W8K2U6_9DEIO</name>